<accession>A0A367WRV0</accession>
<dbReference type="InterPro" id="IPR010813">
    <property type="entry name" value="DUF1413"/>
</dbReference>
<name>A0A367WRV0_9PROT</name>
<sequence length="77" mass="8738">MTEDDIRRLQQNIARHPARTFHFPEIYGNGWDDLYIGDKVQMGHQFLDAVRAGNFPGVADTGTKKDGGRVYQKTDSL</sequence>
<dbReference type="OrthoDB" id="7631703at2"/>
<dbReference type="Proteomes" id="UP000252517">
    <property type="component" value="Unassembled WGS sequence"/>
</dbReference>
<evidence type="ECO:0008006" key="4">
    <source>
        <dbReference type="Google" id="ProtNLM"/>
    </source>
</evidence>
<protein>
    <recommendedName>
        <fullName evidence="4">DUF1413 domain-containing protein</fullName>
    </recommendedName>
</protein>
<reference evidence="2 3" key="1">
    <citation type="submission" date="2014-07" db="EMBL/GenBank/DDBJ databases">
        <title>Draft genome sequence of Thalassospira profundimaris S25-3-2.</title>
        <authorList>
            <person name="Lai Q."/>
            <person name="Shao Z."/>
        </authorList>
    </citation>
    <scope>NUCLEOTIDE SEQUENCE [LARGE SCALE GENOMIC DNA]</scope>
    <source>
        <strain evidence="2 3">S25-3-2</strain>
    </source>
</reference>
<proteinExistence type="predicted"/>
<dbReference type="Pfam" id="PF07205">
    <property type="entry name" value="DUF1413"/>
    <property type="match status" value="1"/>
</dbReference>
<dbReference type="EMBL" id="JPWH01000021">
    <property type="protein sequence ID" value="RCK44196.1"/>
    <property type="molecule type" value="Genomic_DNA"/>
</dbReference>
<comment type="caution">
    <text evidence="2">The sequence shown here is derived from an EMBL/GenBank/DDBJ whole genome shotgun (WGS) entry which is preliminary data.</text>
</comment>
<evidence type="ECO:0000313" key="2">
    <source>
        <dbReference type="EMBL" id="RCK44196.1"/>
    </source>
</evidence>
<dbReference type="RefSeq" id="WP_114089926.1">
    <property type="nucleotide sequence ID" value="NZ_JPWH01000021.1"/>
</dbReference>
<evidence type="ECO:0000313" key="3">
    <source>
        <dbReference type="Proteomes" id="UP000252517"/>
    </source>
</evidence>
<gene>
    <name evidence="2" type="ORF">TH25_20035</name>
</gene>
<feature type="region of interest" description="Disordered" evidence="1">
    <location>
        <begin position="57"/>
        <end position="77"/>
    </location>
</feature>
<dbReference type="AlphaFoldDB" id="A0A367WRV0"/>
<organism evidence="2 3">
    <name type="scientific">Thalassospira profundimaris</name>
    <dbReference type="NCBI Taxonomy" id="502049"/>
    <lineage>
        <taxon>Bacteria</taxon>
        <taxon>Pseudomonadati</taxon>
        <taxon>Pseudomonadota</taxon>
        <taxon>Alphaproteobacteria</taxon>
        <taxon>Rhodospirillales</taxon>
        <taxon>Thalassospiraceae</taxon>
        <taxon>Thalassospira</taxon>
    </lineage>
</organism>
<evidence type="ECO:0000256" key="1">
    <source>
        <dbReference type="SAM" id="MobiDB-lite"/>
    </source>
</evidence>